<comment type="caution">
    <text evidence="2">The sequence shown here is derived from an EMBL/GenBank/DDBJ whole genome shotgun (WGS) entry which is preliminary data.</text>
</comment>
<organism evidence="2 3">
    <name type="scientific">Pleurodeles waltl</name>
    <name type="common">Iberian ribbed newt</name>
    <dbReference type="NCBI Taxonomy" id="8319"/>
    <lineage>
        <taxon>Eukaryota</taxon>
        <taxon>Metazoa</taxon>
        <taxon>Chordata</taxon>
        <taxon>Craniata</taxon>
        <taxon>Vertebrata</taxon>
        <taxon>Euteleostomi</taxon>
        <taxon>Amphibia</taxon>
        <taxon>Batrachia</taxon>
        <taxon>Caudata</taxon>
        <taxon>Salamandroidea</taxon>
        <taxon>Salamandridae</taxon>
        <taxon>Pleurodelinae</taxon>
        <taxon>Pleurodeles</taxon>
    </lineage>
</organism>
<dbReference type="Proteomes" id="UP001066276">
    <property type="component" value="Chromosome 7"/>
</dbReference>
<protein>
    <submittedName>
        <fullName evidence="2">Uncharacterized protein</fullName>
    </submittedName>
</protein>
<keyword evidence="3" id="KW-1185">Reference proteome</keyword>
<proteinExistence type="predicted"/>
<evidence type="ECO:0000313" key="2">
    <source>
        <dbReference type="EMBL" id="KAJ1130623.1"/>
    </source>
</evidence>
<dbReference type="AlphaFoldDB" id="A0AAV7PVZ6"/>
<evidence type="ECO:0000256" key="1">
    <source>
        <dbReference type="SAM" id="MobiDB-lite"/>
    </source>
</evidence>
<dbReference type="EMBL" id="JANPWB010000011">
    <property type="protein sequence ID" value="KAJ1130623.1"/>
    <property type="molecule type" value="Genomic_DNA"/>
</dbReference>
<name>A0AAV7PVZ6_PLEWA</name>
<feature type="compositionally biased region" description="Low complexity" evidence="1">
    <location>
        <begin position="161"/>
        <end position="179"/>
    </location>
</feature>
<gene>
    <name evidence="2" type="ORF">NDU88_008974</name>
</gene>
<accession>A0AAV7PVZ6</accession>
<evidence type="ECO:0000313" key="3">
    <source>
        <dbReference type="Proteomes" id="UP001066276"/>
    </source>
</evidence>
<feature type="region of interest" description="Disordered" evidence="1">
    <location>
        <begin position="158"/>
        <end position="215"/>
    </location>
</feature>
<sequence>MTLSSLLGMDGCVPVCFLPVCSACWEYAANFLEVAAGRAIFYVSSRLLSFVCASPGQLGCWEMNGGSSKPGACLNSSLELCDGRAFLAQLMACRSESCSMCIYGLGPVGLARCLGELCALMAREPFWSFSEDGGKSKAKNWARSDLFKKLASSIQKEHGYSSSQAQDSYDTDSDQSSSKHSSDSDSEEDLGDLSGPSKRKEIETAKAPPSKAPRVLTFSPEEIIHPHSSSWTPPPEVAEYLQNHIRAGFDKDVRARLRAECPHPDLEGKITDTSEIHPTMVTFVKKWDKDPKKGLDQA</sequence>
<reference evidence="2" key="1">
    <citation type="journal article" date="2022" name="bioRxiv">
        <title>Sequencing and chromosome-scale assembly of the giantPleurodeles waltlgenome.</title>
        <authorList>
            <person name="Brown T."/>
            <person name="Elewa A."/>
            <person name="Iarovenko S."/>
            <person name="Subramanian E."/>
            <person name="Araus A.J."/>
            <person name="Petzold A."/>
            <person name="Susuki M."/>
            <person name="Suzuki K.-i.T."/>
            <person name="Hayashi T."/>
            <person name="Toyoda A."/>
            <person name="Oliveira C."/>
            <person name="Osipova E."/>
            <person name="Leigh N.D."/>
            <person name="Simon A."/>
            <person name="Yun M.H."/>
        </authorList>
    </citation>
    <scope>NUCLEOTIDE SEQUENCE</scope>
    <source>
        <strain evidence="2">20211129_DDA</strain>
        <tissue evidence="2">Liver</tissue>
    </source>
</reference>